<dbReference type="PANTHER" id="PTHR41791">
    <property type="entry name" value="SSL7039 PROTEIN"/>
    <property type="match status" value="1"/>
</dbReference>
<evidence type="ECO:0000313" key="2">
    <source>
        <dbReference type="Proteomes" id="UP000218069"/>
    </source>
</evidence>
<keyword evidence="2" id="KW-1185">Reference proteome</keyword>
<reference evidence="2" key="1">
    <citation type="submission" date="2017-08" db="EMBL/GenBank/DDBJ databases">
        <authorList>
            <person name="Varghese N."/>
            <person name="Submissions S."/>
        </authorList>
    </citation>
    <scope>NUCLEOTIDE SEQUENCE [LARGE SCALE GENOMIC DNA]</scope>
    <source>
        <strain evidence="2">AP-Melu-1000-B4</strain>
    </source>
</reference>
<dbReference type="Proteomes" id="UP000218069">
    <property type="component" value="Unassembled WGS sequence"/>
</dbReference>
<proteinExistence type="predicted"/>
<accession>A0A240E346</accession>
<name>A0A240E346_9BURK</name>
<organism evidence="1 2">
    <name type="scientific">Polynucleobacter meluiroseus</name>
    <dbReference type="NCBI Taxonomy" id="1938814"/>
    <lineage>
        <taxon>Bacteria</taxon>
        <taxon>Pseudomonadati</taxon>
        <taxon>Pseudomonadota</taxon>
        <taxon>Betaproteobacteria</taxon>
        <taxon>Burkholderiales</taxon>
        <taxon>Burkholderiaceae</taxon>
        <taxon>Polynucleobacter</taxon>
    </lineage>
</organism>
<dbReference type="PANTHER" id="PTHR41791:SF1">
    <property type="entry name" value="SSL7039 PROTEIN"/>
    <property type="match status" value="1"/>
</dbReference>
<protein>
    <submittedName>
        <fullName evidence="1">Putative addiction module killer protein</fullName>
    </submittedName>
</protein>
<evidence type="ECO:0000313" key="1">
    <source>
        <dbReference type="EMBL" id="SNX28916.1"/>
    </source>
</evidence>
<dbReference type="InterPro" id="IPR014056">
    <property type="entry name" value="TypeIITA-like_toxin_pred"/>
</dbReference>
<dbReference type="AlphaFoldDB" id="A0A240E346"/>
<dbReference type="NCBIfam" id="TIGR02683">
    <property type="entry name" value="upstrm_HI1419"/>
    <property type="match status" value="1"/>
</dbReference>
<gene>
    <name evidence="1" type="ORF">SAMN06295945_1275</name>
</gene>
<dbReference type="EMBL" id="OANS01000003">
    <property type="protein sequence ID" value="SNX28916.1"/>
    <property type="molecule type" value="Genomic_DNA"/>
</dbReference>
<sequence>MPETSYCLILDKSPCIQYSFDYNLSMYTIKETPEFQDWLDGIRDLKTRIRLAKRLAKVRNGNLGDTEPVGDGISEMREHFGPGWRMYYIKQGKIIIVMLGGGDKSTQAADIKAAKKILKTLGEL</sequence>